<gene>
    <name evidence="1" type="ORF">GCM10010831_11930</name>
</gene>
<comment type="caution">
    <text evidence="1">The sequence shown here is derived from an EMBL/GenBank/DDBJ whole genome shotgun (WGS) entry which is preliminary data.</text>
</comment>
<dbReference type="RefSeq" id="WP_229737194.1">
    <property type="nucleotide sequence ID" value="NZ_BMGL01000006.1"/>
</dbReference>
<evidence type="ECO:0000313" key="1">
    <source>
        <dbReference type="EMBL" id="GGE12156.1"/>
    </source>
</evidence>
<protein>
    <recommendedName>
        <fullName evidence="3">Sulfotransferase family protein</fullName>
    </recommendedName>
</protein>
<keyword evidence="2" id="KW-1185">Reference proteome</keyword>
<dbReference type="InterPro" id="IPR005331">
    <property type="entry name" value="Sulfotransferase"/>
</dbReference>
<dbReference type="Pfam" id="PF03567">
    <property type="entry name" value="Sulfotransfer_2"/>
    <property type="match status" value="1"/>
</dbReference>
<evidence type="ECO:0000313" key="2">
    <source>
        <dbReference type="Proteomes" id="UP000599688"/>
    </source>
</evidence>
<proteinExistence type="predicted"/>
<dbReference type="AlphaFoldDB" id="A0A916ZSU8"/>
<name>A0A916ZSU8_9FLAO</name>
<organism evidence="1 2">
    <name type="scientific">Psychroflexus salis</name>
    <dbReference type="NCBI Taxonomy" id="1526574"/>
    <lineage>
        <taxon>Bacteria</taxon>
        <taxon>Pseudomonadati</taxon>
        <taxon>Bacteroidota</taxon>
        <taxon>Flavobacteriia</taxon>
        <taxon>Flavobacteriales</taxon>
        <taxon>Flavobacteriaceae</taxon>
        <taxon>Psychroflexus</taxon>
    </lineage>
</organism>
<reference evidence="1 2" key="1">
    <citation type="journal article" date="2014" name="Int. J. Syst. Evol. Microbiol.">
        <title>Complete genome sequence of Corynebacterium casei LMG S-19264T (=DSM 44701T), isolated from a smear-ripened cheese.</title>
        <authorList>
            <consortium name="US DOE Joint Genome Institute (JGI-PGF)"/>
            <person name="Walter F."/>
            <person name="Albersmeier A."/>
            <person name="Kalinowski J."/>
            <person name="Ruckert C."/>
        </authorList>
    </citation>
    <scope>NUCLEOTIDE SEQUENCE [LARGE SCALE GENOMIC DNA]</scope>
    <source>
        <strain evidence="1 2">CGMCC 1.12925</strain>
    </source>
</reference>
<accession>A0A916ZSU8</accession>
<sequence>MPHFYNKKEKYYISVNFKVMYSSLRKQKHLKKVKPFWLQLSSKPKYVIGRNPYTRLESFYRDKLNKDLDQTSYWLRSQKIFFEPLGIKKSASIDEKYQALKAISFSEFIHLLPEVYMNNRHLHPQYKIFKNLKVAKKMKMEMQADRDFVEQKLKLDLSKKVNTTEKAKFDLQWDQSMNEIVNQLYKLDFEYFNYKKNKL</sequence>
<evidence type="ECO:0008006" key="3">
    <source>
        <dbReference type="Google" id="ProtNLM"/>
    </source>
</evidence>
<dbReference type="Proteomes" id="UP000599688">
    <property type="component" value="Unassembled WGS sequence"/>
</dbReference>
<dbReference type="GO" id="GO:0008146">
    <property type="term" value="F:sulfotransferase activity"/>
    <property type="evidence" value="ECO:0007669"/>
    <property type="project" value="InterPro"/>
</dbReference>
<dbReference type="EMBL" id="BMGL01000006">
    <property type="protein sequence ID" value="GGE12156.1"/>
    <property type="molecule type" value="Genomic_DNA"/>
</dbReference>
<dbReference type="GO" id="GO:0016020">
    <property type="term" value="C:membrane"/>
    <property type="evidence" value="ECO:0007669"/>
    <property type="project" value="InterPro"/>
</dbReference>